<feature type="transmembrane region" description="Helical" evidence="1">
    <location>
        <begin position="20"/>
        <end position="47"/>
    </location>
</feature>
<organism evidence="3 4">
    <name type="scientific">Eubacterium maltosivorans</name>
    <dbReference type="NCBI Taxonomy" id="2041044"/>
    <lineage>
        <taxon>Bacteria</taxon>
        <taxon>Bacillati</taxon>
        <taxon>Bacillota</taxon>
        <taxon>Clostridia</taxon>
        <taxon>Eubacteriales</taxon>
        <taxon>Eubacteriaceae</taxon>
        <taxon>Eubacterium</taxon>
    </lineage>
</organism>
<feature type="transmembrane region" description="Helical" evidence="1">
    <location>
        <begin position="219"/>
        <end position="239"/>
    </location>
</feature>
<dbReference type="SUPFAM" id="SSF48317">
    <property type="entry name" value="Acid phosphatase/Vanadium-dependent haloperoxidase"/>
    <property type="match status" value="1"/>
</dbReference>
<dbReference type="Proteomes" id="UP000218387">
    <property type="component" value="Chromosome"/>
</dbReference>
<keyword evidence="1" id="KW-0472">Membrane</keyword>
<reference evidence="3 4" key="1">
    <citation type="submission" date="2018-05" db="EMBL/GenBank/DDBJ databases">
        <title>Genome comparison of Eubacterium sp.</title>
        <authorList>
            <person name="Feng Y."/>
            <person name="Sanchez-Andrea I."/>
            <person name="Stams A.J.M."/>
            <person name="De Vos W.M."/>
        </authorList>
    </citation>
    <scope>NUCLEOTIDE SEQUENCE [LARGE SCALE GENOMIC DNA]</scope>
    <source>
        <strain evidence="3 4">YI</strain>
    </source>
</reference>
<sequence>MDIQYLLVLQNFRFYSEGVFNGFFSFITTLGESFIPVLLMAAVYWCFNKKAGTYMCLAEGVGGLVNSVLKISFCVYRPWIRDPGIEPIAGAKTTATGYSFPSGHSTNATCYYGSLALYFRKYRFVVVFLFSVVFLVMLSRNFLGVHTPQDVLVGFGSAFLVILLMGYVLNDYLEKNPEKDIWVMAAILTCGVLIIIYAMTKSYPQNWVDGTLLVDPAKMITDVFGNVGFAFGAAIGWIVERRKIKFSLDGTLYVKIRRYLIGAAVITVLHYILKNVFSLFLDAYAAAFIYNFLVPFFILAIYPALFKKFETKCS</sequence>
<feature type="transmembrane region" description="Helical" evidence="1">
    <location>
        <begin position="181"/>
        <end position="199"/>
    </location>
</feature>
<dbReference type="Pfam" id="PF01569">
    <property type="entry name" value="PAP2"/>
    <property type="match status" value="1"/>
</dbReference>
<accession>A0A4P9C998</accession>
<name>A0A4P9C998_EUBML</name>
<feature type="transmembrane region" description="Helical" evidence="1">
    <location>
        <begin position="259"/>
        <end position="277"/>
    </location>
</feature>
<dbReference type="PANTHER" id="PTHR14969">
    <property type="entry name" value="SPHINGOSINE-1-PHOSPHATE PHOSPHOHYDROLASE"/>
    <property type="match status" value="1"/>
</dbReference>
<dbReference type="PANTHER" id="PTHR14969:SF13">
    <property type="entry name" value="AT30094P"/>
    <property type="match status" value="1"/>
</dbReference>
<feature type="domain" description="Phosphatidic acid phosphatase type 2/haloperoxidase" evidence="2">
    <location>
        <begin position="53"/>
        <end position="166"/>
    </location>
</feature>
<dbReference type="AlphaFoldDB" id="A0A4P9C998"/>
<dbReference type="SMART" id="SM00014">
    <property type="entry name" value="acidPPc"/>
    <property type="match status" value="1"/>
</dbReference>
<protein>
    <submittedName>
        <fullName evidence="3">Phosphatase PAP2 family protein</fullName>
    </submittedName>
</protein>
<keyword evidence="4" id="KW-1185">Reference proteome</keyword>
<dbReference type="InterPro" id="IPR000326">
    <property type="entry name" value="PAP2/HPO"/>
</dbReference>
<dbReference type="EMBL" id="CP029487">
    <property type="protein sequence ID" value="QCT71341.1"/>
    <property type="molecule type" value="Genomic_DNA"/>
</dbReference>
<dbReference type="RefSeq" id="WP_096920370.1">
    <property type="nucleotide sequence ID" value="NZ_CP029487.1"/>
</dbReference>
<keyword evidence="1" id="KW-1133">Transmembrane helix</keyword>
<evidence type="ECO:0000313" key="3">
    <source>
        <dbReference type="EMBL" id="QCT71341.1"/>
    </source>
</evidence>
<proteinExistence type="predicted"/>
<feature type="transmembrane region" description="Helical" evidence="1">
    <location>
        <begin position="122"/>
        <end position="139"/>
    </location>
</feature>
<evidence type="ECO:0000313" key="4">
    <source>
        <dbReference type="Proteomes" id="UP000218387"/>
    </source>
</evidence>
<feature type="transmembrane region" description="Helical" evidence="1">
    <location>
        <begin position="283"/>
        <end position="305"/>
    </location>
</feature>
<dbReference type="InterPro" id="IPR036938">
    <property type="entry name" value="PAP2/HPO_sf"/>
</dbReference>
<keyword evidence="1" id="KW-0812">Transmembrane</keyword>
<feature type="transmembrane region" description="Helical" evidence="1">
    <location>
        <begin position="151"/>
        <end position="169"/>
    </location>
</feature>
<evidence type="ECO:0000259" key="2">
    <source>
        <dbReference type="SMART" id="SM00014"/>
    </source>
</evidence>
<dbReference type="Gene3D" id="1.20.144.10">
    <property type="entry name" value="Phosphatidic acid phosphatase type 2/haloperoxidase"/>
    <property type="match status" value="1"/>
</dbReference>
<gene>
    <name evidence="3" type="ORF">CPZ25_008355</name>
</gene>
<dbReference type="KEGG" id="emt:CPZ25_008355"/>
<evidence type="ECO:0000256" key="1">
    <source>
        <dbReference type="SAM" id="Phobius"/>
    </source>
</evidence>